<protein>
    <submittedName>
        <fullName evidence="2">Nucleic acid-binding protein</fullName>
    </submittedName>
</protein>
<feature type="compositionally biased region" description="Acidic residues" evidence="1">
    <location>
        <begin position="169"/>
        <end position="184"/>
    </location>
</feature>
<sequence length="184" mass="19842">MKAKQKGTKVITGKVRASYAHIFEPHSMQEGQDAKYSVSLIIPKSDTNTIEAIEKAIEEAKEAGKATKFGGKIPANLKTPLRDGDIDREDDPNYKDAYFMNVSSKQAPGIVDQNKIRLTDPGTVVSGDYIRASVNMYAFSASGNKGIAAGLNNIQLVEKGEPLGGASSAEDDFDELDTDDDDLL</sequence>
<evidence type="ECO:0000313" key="3">
    <source>
        <dbReference type="Proteomes" id="UP000310300"/>
    </source>
</evidence>
<dbReference type="Pfam" id="PF10991">
    <property type="entry name" value="Enc34_ssDNA-bd"/>
    <property type="match status" value="1"/>
</dbReference>
<dbReference type="InterPro" id="IPR012340">
    <property type="entry name" value="NA-bd_OB-fold"/>
</dbReference>
<dbReference type="InterPro" id="IPR022595">
    <property type="entry name" value="Enc34_ssDNA-bd"/>
</dbReference>
<accession>A0A4V0ZN93</accession>
<dbReference type="GeneID" id="55014843"/>
<evidence type="ECO:0000313" key="2">
    <source>
        <dbReference type="EMBL" id="QBJ05148.1"/>
    </source>
</evidence>
<dbReference type="KEGG" id="vg:55014843"/>
<dbReference type="Gene3D" id="2.40.50.140">
    <property type="entry name" value="Nucleic acid-binding proteins"/>
    <property type="match status" value="1"/>
</dbReference>
<dbReference type="EMBL" id="MK450538">
    <property type="protein sequence ID" value="QBJ05148.1"/>
    <property type="molecule type" value="Genomic_DNA"/>
</dbReference>
<organism evidence="2 3">
    <name type="scientific">Staphylococcus phage vB_SpsS_QT1</name>
    <dbReference type="NCBI Taxonomy" id="2510452"/>
    <lineage>
        <taxon>Viruses</taxon>
        <taxon>Duplodnaviria</taxon>
        <taxon>Heunggongvirae</taxon>
        <taxon>Uroviricota</taxon>
        <taxon>Caudoviricetes</taxon>
        <taxon>Fibralongavirus</taxon>
        <taxon>Fibralongavirus QT1</taxon>
    </lineage>
</organism>
<evidence type="ECO:0000256" key="1">
    <source>
        <dbReference type="SAM" id="MobiDB-lite"/>
    </source>
</evidence>
<dbReference type="Proteomes" id="UP000310300">
    <property type="component" value="Segment"/>
</dbReference>
<feature type="region of interest" description="Disordered" evidence="1">
    <location>
        <begin position="161"/>
        <end position="184"/>
    </location>
</feature>
<dbReference type="SUPFAM" id="SSF50249">
    <property type="entry name" value="Nucleic acid-binding proteins"/>
    <property type="match status" value="1"/>
</dbReference>
<proteinExistence type="predicted"/>
<reference evidence="3" key="1">
    <citation type="submission" date="2019-01" db="EMBL/GenBank/DDBJ databases">
        <title>New genus Fibralongavirus in Staphylococcus pseudintermedius Siphoviridae phages.</title>
        <authorList>
            <person name="Zeman M."/>
            <person name="Vrbovska V."/>
            <person name="Bardy P."/>
            <person name="Pantucek R."/>
        </authorList>
    </citation>
    <scope>NUCLEOTIDE SEQUENCE [LARGE SCALE GENOMIC DNA]</scope>
</reference>
<keyword evidence="3" id="KW-1185">Reference proteome</keyword>
<name>A0A4V0ZN93_9CAUD</name>
<dbReference type="RefSeq" id="YP_009823333.1">
    <property type="nucleotide sequence ID" value="NC_048192.1"/>
</dbReference>